<dbReference type="InterPro" id="IPR021846">
    <property type="entry name" value="NFACT-C"/>
</dbReference>
<dbReference type="GO" id="GO:0072344">
    <property type="term" value="P:rescue of stalled ribosome"/>
    <property type="evidence" value="ECO:0007669"/>
    <property type="project" value="TreeGrafter"/>
</dbReference>
<dbReference type="GO" id="GO:1990112">
    <property type="term" value="C:RQC complex"/>
    <property type="evidence" value="ECO:0007669"/>
    <property type="project" value="TreeGrafter"/>
</dbReference>
<dbReference type="Pfam" id="PF11923">
    <property type="entry name" value="NFACT-C"/>
    <property type="match status" value="1"/>
</dbReference>
<dbReference type="InterPro" id="IPR008532">
    <property type="entry name" value="NFACT_RNA-bd"/>
</dbReference>
<comment type="subcellular location">
    <subcellularLocation>
        <location evidence="1">Cytoplasm</location>
    </subcellularLocation>
</comment>
<dbReference type="GO" id="GO:0005737">
    <property type="term" value="C:cytoplasm"/>
    <property type="evidence" value="ECO:0007669"/>
    <property type="project" value="UniProtKB-SubCell"/>
</dbReference>
<dbReference type="AlphaFoldDB" id="A0A4Y8D818"/>
<dbReference type="GO" id="GO:0043023">
    <property type="term" value="F:ribosomal large subunit binding"/>
    <property type="evidence" value="ECO:0007669"/>
    <property type="project" value="TreeGrafter"/>
</dbReference>
<dbReference type="GO" id="GO:1990116">
    <property type="term" value="P:ribosome-associated ubiquitin-dependent protein catabolic process"/>
    <property type="evidence" value="ECO:0007669"/>
    <property type="project" value="TreeGrafter"/>
</dbReference>
<feature type="region of interest" description="Disordered" evidence="6">
    <location>
        <begin position="871"/>
        <end position="905"/>
    </location>
</feature>
<dbReference type="Gene3D" id="2.30.310.10">
    <property type="entry name" value="ibrinogen binding protein from staphylococcus aureus domain"/>
    <property type="match status" value="1"/>
</dbReference>
<gene>
    <name evidence="9" type="ORF">BOTCAL_0081g00030</name>
</gene>
<feature type="domain" description="NFACT RNA-binding" evidence="7">
    <location>
        <begin position="547"/>
        <end position="660"/>
    </location>
</feature>
<dbReference type="Proteomes" id="UP000297299">
    <property type="component" value="Unassembled WGS sequence"/>
</dbReference>
<evidence type="ECO:0000256" key="3">
    <source>
        <dbReference type="ARBA" id="ARBA00022490"/>
    </source>
</evidence>
<keyword evidence="3" id="KW-0963">Cytoplasm</keyword>
<dbReference type="PANTHER" id="PTHR15239:SF6">
    <property type="entry name" value="RIBOSOME QUALITY CONTROL COMPLEX SUBUNIT NEMF"/>
    <property type="match status" value="1"/>
</dbReference>
<accession>A0A4Y8D818</accession>
<comment type="similarity">
    <text evidence="2">Belongs to the NEMF family.</text>
</comment>
<comment type="caution">
    <text evidence="9">The sequence shown here is derived from an EMBL/GenBank/DDBJ whole genome shotgun (WGS) entry which is preliminary data.</text>
</comment>
<evidence type="ECO:0000256" key="5">
    <source>
        <dbReference type="ARBA" id="ARBA00070414"/>
    </source>
</evidence>
<protein>
    <recommendedName>
        <fullName evidence="5">Ribosome quality control complex subunit 2</fullName>
    </recommendedName>
</protein>
<organism evidence="9 10">
    <name type="scientific">Botryotinia calthae</name>
    <dbReference type="NCBI Taxonomy" id="38488"/>
    <lineage>
        <taxon>Eukaryota</taxon>
        <taxon>Fungi</taxon>
        <taxon>Dikarya</taxon>
        <taxon>Ascomycota</taxon>
        <taxon>Pezizomycotina</taxon>
        <taxon>Leotiomycetes</taxon>
        <taxon>Helotiales</taxon>
        <taxon>Sclerotiniaceae</taxon>
        <taxon>Botryotinia</taxon>
    </lineage>
</organism>
<feature type="compositionally biased region" description="Basic residues" evidence="6">
    <location>
        <begin position="831"/>
        <end position="843"/>
    </location>
</feature>
<dbReference type="GO" id="GO:0000049">
    <property type="term" value="F:tRNA binding"/>
    <property type="evidence" value="ECO:0007669"/>
    <property type="project" value="TreeGrafter"/>
</dbReference>
<sequence length="1060" mass="118010">MKQRFSSIDVKVIAHELSNALVTLRVSNIYDLSSKIFLIKFAKPDNKQQILIDSGFRCHLTDFSRATAAAPSVFVQRLRKFLKTRRVTQVSQVGTDRIIEFQFSDGQYRLYLEFYAGGNIILTDKELNILTLLRVVDPGEAQEELRIGLKYSLDNRQNYGGIPDLTKERLQEALQKGVDKGEDDSGKKKKKPGDALRKALAVSITEFPPMLVDHAMRITNFNSSLKPAEVLQSEDLLEHLMKSLQEAHRVVQEITSSETAKGYIVAKKKDPQTSSDENETDIRKGLLYDDFHPFKPKQFQDDPSLVFLEFEGFNKTVDEFFSSIEGQKLESKLEEREKQAQKKIQAARNEQAKRLGGLQEIQALNERKASALQANVERVQEVTDAVNGLIAQGMDWVEIGRLIEREQKFNNPVASMIKLPLKLEENTVTILLDEEAFDEEEDSTYETDSDVSESEDEDNTAKTNKKKEKVTDTRIPIDIDLALSPWANARNYFDQKRSAASKEDKTLQSSSKALKSTEAKIAQDLKKGLKQEKAILRPVRKQMWFEKFIWFISSDGYLVLAGKDAQQSEILYKRYLKKGDVYLHADIRGAASVIVRNNPKTPDAPIPPQTLSQAGTLVVVTSSAWDSKAGMSAWWVTADQVSKSAPTGEFLPAGSFNTHGKKNFLPPAQLLLGFGVLFQISDESKARHNKHRLQDDSPSSDTTTDAPPAGDSLLDDIGSGDELNQSDEDEPTPAKEVEPDHQEVDDSDDEDADSKPNPLQSEVEQPNEVATQEKLETLQIDDEKPQPSKSESQVEESDEDSVEESQSKSISTGKKATPIQNPPKKGPAPAKRGKKGKAKKIAQKYKDQDEEDRIAAQEIIGAAAGQEKAEAEAKAKAAREAELAFQKERRQAQHQRTQKETAEHEEMRKLMLEDGIDTHEDNEIETMTSLDSFVGLPLPGDEILEAIPVCAPWAAMGKYKYKAKIQPGAQKKGKAVREILGKWMAASTAKGVLDESSMDVERIWPREMDLIKGWKPEETTNVVPVGKVRVMMGGGSAAAKAKGDKGKSSGGRGGRGSKKK</sequence>
<evidence type="ECO:0000313" key="9">
    <source>
        <dbReference type="EMBL" id="TEY73213.1"/>
    </source>
</evidence>
<evidence type="ECO:0000256" key="6">
    <source>
        <dbReference type="SAM" id="MobiDB-lite"/>
    </source>
</evidence>
<evidence type="ECO:0000313" key="10">
    <source>
        <dbReference type="Proteomes" id="UP000297299"/>
    </source>
</evidence>
<dbReference type="STRING" id="38488.A0A4Y8D818"/>
<dbReference type="OrthoDB" id="207084at2759"/>
<feature type="compositionally biased region" description="Acidic residues" evidence="6">
    <location>
        <begin position="793"/>
        <end position="803"/>
    </location>
</feature>
<reference evidence="9 10" key="1">
    <citation type="submission" date="2017-11" db="EMBL/GenBank/DDBJ databases">
        <title>Comparative genomics of Botrytis spp.</title>
        <authorList>
            <person name="Valero-Jimenez C.A."/>
            <person name="Tapia P."/>
            <person name="Veloso J."/>
            <person name="Silva-Moreno E."/>
            <person name="Staats M."/>
            <person name="Valdes J.H."/>
            <person name="Van Kan J.A.L."/>
        </authorList>
    </citation>
    <scope>NUCLEOTIDE SEQUENCE [LARGE SCALE GENOMIC DNA]</scope>
    <source>
        <strain evidence="9 10">MUCL2830</strain>
    </source>
</reference>
<evidence type="ECO:0000256" key="1">
    <source>
        <dbReference type="ARBA" id="ARBA00004496"/>
    </source>
</evidence>
<name>A0A4Y8D818_9HELO</name>
<feature type="region of interest" description="Disordered" evidence="6">
    <location>
        <begin position="1034"/>
        <end position="1060"/>
    </location>
</feature>
<dbReference type="Pfam" id="PF05833">
    <property type="entry name" value="NFACT_N"/>
    <property type="match status" value="1"/>
</dbReference>
<feature type="compositionally biased region" description="Basic and acidic residues" evidence="6">
    <location>
        <begin position="732"/>
        <end position="744"/>
    </location>
</feature>
<feature type="region of interest" description="Disordered" evidence="6">
    <location>
        <begin position="433"/>
        <end position="469"/>
    </location>
</feature>
<dbReference type="EMBL" id="PHWZ01000081">
    <property type="protein sequence ID" value="TEY73213.1"/>
    <property type="molecule type" value="Genomic_DNA"/>
</dbReference>
<dbReference type="FunFam" id="2.30.310.10:FF:000003">
    <property type="entry name" value="Zinc knuckle domain containing protein"/>
    <property type="match status" value="1"/>
</dbReference>
<feature type="compositionally biased region" description="Acidic residues" evidence="6">
    <location>
        <begin position="433"/>
        <end position="458"/>
    </location>
</feature>
<feature type="compositionally biased region" description="Basic and acidic residues" evidence="6">
    <location>
        <begin position="771"/>
        <end position="786"/>
    </location>
</feature>
<feature type="domain" description="NFACT protein C-terminal" evidence="8">
    <location>
        <begin position="925"/>
        <end position="1031"/>
    </location>
</feature>
<keyword evidence="10" id="KW-1185">Reference proteome</keyword>
<feature type="region of interest" description="Disordered" evidence="6">
    <location>
        <begin position="688"/>
        <end position="852"/>
    </location>
</feature>
<feature type="compositionally biased region" description="Low complexity" evidence="6">
    <location>
        <begin position="696"/>
        <end position="721"/>
    </location>
</feature>
<dbReference type="Pfam" id="PF05670">
    <property type="entry name" value="NFACT-R_1"/>
    <property type="match status" value="1"/>
</dbReference>
<dbReference type="PANTHER" id="PTHR15239">
    <property type="entry name" value="NUCLEAR EXPORT MEDIATOR FACTOR NEMF"/>
    <property type="match status" value="1"/>
</dbReference>
<evidence type="ECO:0000256" key="4">
    <source>
        <dbReference type="ARBA" id="ARBA00023054"/>
    </source>
</evidence>
<feature type="compositionally biased region" description="Polar residues" evidence="6">
    <location>
        <begin position="757"/>
        <end position="770"/>
    </location>
</feature>
<evidence type="ECO:0000259" key="8">
    <source>
        <dbReference type="Pfam" id="PF11923"/>
    </source>
</evidence>
<proteinExistence type="inferred from homology"/>
<keyword evidence="4" id="KW-0175">Coiled coil</keyword>
<dbReference type="InterPro" id="IPR051608">
    <property type="entry name" value="RQC_Subunit_NEMF"/>
</dbReference>
<evidence type="ECO:0000259" key="7">
    <source>
        <dbReference type="Pfam" id="PF05670"/>
    </source>
</evidence>
<evidence type="ECO:0000256" key="2">
    <source>
        <dbReference type="ARBA" id="ARBA00008318"/>
    </source>
</evidence>